<evidence type="ECO:0000259" key="8">
    <source>
        <dbReference type="PROSITE" id="PS51795"/>
    </source>
</evidence>
<evidence type="ECO:0000256" key="5">
    <source>
        <dbReference type="ARBA" id="ARBA00022771"/>
    </source>
</evidence>
<dbReference type="Pfam" id="PF04570">
    <property type="entry name" value="zf-FLZ"/>
    <property type="match status" value="1"/>
</dbReference>
<comment type="similarity">
    <text evidence="2">Belongs to the FLZ family.</text>
</comment>
<feature type="region of interest" description="Disordered" evidence="7">
    <location>
        <begin position="124"/>
        <end position="157"/>
    </location>
</feature>
<keyword evidence="10" id="KW-1185">Reference proteome</keyword>
<evidence type="ECO:0000256" key="2">
    <source>
        <dbReference type="ARBA" id="ARBA00009374"/>
    </source>
</evidence>
<feature type="domain" description="FLZ-type" evidence="8">
    <location>
        <begin position="65"/>
        <end position="109"/>
    </location>
</feature>
<evidence type="ECO:0000256" key="7">
    <source>
        <dbReference type="SAM" id="MobiDB-lite"/>
    </source>
</evidence>
<dbReference type="Proteomes" id="UP000030748">
    <property type="component" value="Unassembled WGS sequence"/>
</dbReference>
<dbReference type="PhylomeDB" id="A0A022RYD8"/>
<gene>
    <name evidence="9" type="ORF">MIMGU_mgv1a015470mg</name>
</gene>
<keyword evidence="3" id="KW-0963">Cytoplasm</keyword>
<dbReference type="PANTHER" id="PTHR33059:SF84">
    <property type="entry name" value="FCS-LIKE ZINC FINGER 15"/>
    <property type="match status" value="1"/>
</dbReference>
<dbReference type="PANTHER" id="PTHR33059">
    <property type="entry name" value="FCS-LIKE ZINC FINGER 5"/>
    <property type="match status" value="1"/>
</dbReference>
<evidence type="ECO:0000256" key="1">
    <source>
        <dbReference type="ARBA" id="ARBA00004496"/>
    </source>
</evidence>
<dbReference type="InterPro" id="IPR007650">
    <property type="entry name" value="Zf-FLZ_dom"/>
</dbReference>
<feature type="compositionally biased region" description="Basic and acidic residues" evidence="7">
    <location>
        <begin position="10"/>
        <end position="21"/>
    </location>
</feature>
<keyword evidence="5" id="KW-0862">Zinc</keyword>
<protein>
    <recommendedName>
        <fullName evidence="8">FLZ-type domain-containing protein</fullName>
    </recommendedName>
</protein>
<feature type="compositionally biased region" description="Low complexity" evidence="7">
    <location>
        <begin position="147"/>
        <end position="157"/>
    </location>
</feature>
<dbReference type="AlphaFoldDB" id="A0A022RYD8"/>
<feature type="compositionally biased region" description="Pro residues" evidence="7">
    <location>
        <begin position="35"/>
        <end position="48"/>
    </location>
</feature>
<keyword evidence="5" id="KW-0863">Zinc-finger</keyword>
<dbReference type="PROSITE" id="PS51795">
    <property type="entry name" value="ZF_FLZ"/>
    <property type="match status" value="1"/>
</dbReference>
<evidence type="ECO:0000256" key="3">
    <source>
        <dbReference type="ARBA" id="ARBA00022490"/>
    </source>
</evidence>
<accession>A0A022RYD8</accession>
<comment type="subcellular location">
    <subcellularLocation>
        <location evidence="1">Cytoplasm</location>
    </subcellularLocation>
</comment>
<name>A0A022RYD8_ERYGU</name>
<feature type="compositionally biased region" description="Low complexity" evidence="7">
    <location>
        <begin position="128"/>
        <end position="140"/>
    </location>
</feature>
<organism evidence="9 10">
    <name type="scientific">Erythranthe guttata</name>
    <name type="common">Yellow monkey flower</name>
    <name type="synonym">Mimulus guttatus</name>
    <dbReference type="NCBI Taxonomy" id="4155"/>
    <lineage>
        <taxon>Eukaryota</taxon>
        <taxon>Viridiplantae</taxon>
        <taxon>Streptophyta</taxon>
        <taxon>Embryophyta</taxon>
        <taxon>Tracheophyta</taxon>
        <taxon>Spermatophyta</taxon>
        <taxon>Magnoliopsida</taxon>
        <taxon>eudicotyledons</taxon>
        <taxon>Gunneridae</taxon>
        <taxon>Pentapetalae</taxon>
        <taxon>asterids</taxon>
        <taxon>lamiids</taxon>
        <taxon>Lamiales</taxon>
        <taxon>Phrymaceae</taxon>
        <taxon>Erythranthe</taxon>
    </lineage>
</organism>
<evidence type="ECO:0000313" key="9">
    <source>
        <dbReference type="EMBL" id="EYU43970.1"/>
    </source>
</evidence>
<dbReference type="GO" id="GO:0008270">
    <property type="term" value="F:zinc ion binding"/>
    <property type="evidence" value="ECO:0007669"/>
    <property type="project" value="UniProtKB-KW"/>
</dbReference>
<dbReference type="GO" id="GO:0005737">
    <property type="term" value="C:cytoplasm"/>
    <property type="evidence" value="ECO:0007669"/>
    <property type="project" value="UniProtKB-SubCell"/>
</dbReference>
<dbReference type="STRING" id="4155.A0A022RYD8"/>
<evidence type="ECO:0000313" key="10">
    <source>
        <dbReference type="Proteomes" id="UP000030748"/>
    </source>
</evidence>
<reference evidence="9 10" key="1">
    <citation type="journal article" date="2013" name="Proc. Natl. Acad. Sci. U.S.A.">
        <title>Fine-scale variation in meiotic recombination in Mimulus inferred from population shotgun sequencing.</title>
        <authorList>
            <person name="Hellsten U."/>
            <person name="Wright K.M."/>
            <person name="Jenkins J."/>
            <person name="Shu S."/>
            <person name="Yuan Y."/>
            <person name="Wessler S.R."/>
            <person name="Schmutz J."/>
            <person name="Willis J.H."/>
            <person name="Rokhsar D.S."/>
        </authorList>
    </citation>
    <scope>NUCLEOTIDE SEQUENCE [LARGE SCALE GENOMIC DNA]</scope>
    <source>
        <strain evidence="10">cv. DUN x IM62</strain>
    </source>
</reference>
<evidence type="ECO:0000256" key="4">
    <source>
        <dbReference type="ARBA" id="ARBA00022723"/>
    </source>
</evidence>
<sequence length="157" mass="17051">MVGLSVILENNKDLSGDEQRRSPQVISKGSMIKPPSNPPSPTAAPPSPAGFSRRRNASSFSPACGFLEYCFLCTQKLLPGKDIYMYKGDKAFCSEDCRCRQIFMDEEEMSAAKRGCTLEYNRSLAATSSSSSSPSSSSSSRSRKGAANRANYNAFAY</sequence>
<evidence type="ECO:0000256" key="6">
    <source>
        <dbReference type="PROSITE-ProRule" id="PRU01131"/>
    </source>
</evidence>
<keyword evidence="4" id="KW-0479">Metal-binding</keyword>
<proteinExistence type="inferred from homology"/>
<dbReference type="eggNOG" id="ENOG502S3GA">
    <property type="taxonomic scope" value="Eukaryota"/>
</dbReference>
<dbReference type="EMBL" id="KI630229">
    <property type="protein sequence ID" value="EYU43970.1"/>
    <property type="molecule type" value="Genomic_DNA"/>
</dbReference>
<feature type="zinc finger region" description="FLZ-type" evidence="6">
    <location>
        <begin position="65"/>
        <end position="109"/>
    </location>
</feature>
<feature type="region of interest" description="Disordered" evidence="7">
    <location>
        <begin position="9"/>
        <end position="56"/>
    </location>
</feature>